<reference evidence="2" key="1">
    <citation type="submission" date="2013-04" db="UniProtKB">
        <authorList>
            <consortium name="EnsemblPlants"/>
        </authorList>
    </citation>
    <scope>IDENTIFICATION</scope>
</reference>
<sequence>AYHVGFAIILFLLYEFLVAVPYWAFISSCCSKCSLRMPNELWAITFSVRASHPLLV</sequence>
<dbReference type="HOGENOM" id="CLU_3020476_0_0_1"/>
<organism evidence="2">
    <name type="scientific">Oryza brachyantha</name>
    <name type="common">malo sina</name>
    <dbReference type="NCBI Taxonomy" id="4533"/>
    <lineage>
        <taxon>Eukaryota</taxon>
        <taxon>Viridiplantae</taxon>
        <taxon>Streptophyta</taxon>
        <taxon>Embryophyta</taxon>
        <taxon>Tracheophyta</taxon>
        <taxon>Spermatophyta</taxon>
        <taxon>Magnoliopsida</taxon>
        <taxon>Liliopsida</taxon>
        <taxon>Poales</taxon>
        <taxon>Poaceae</taxon>
        <taxon>BOP clade</taxon>
        <taxon>Oryzoideae</taxon>
        <taxon>Oryzeae</taxon>
        <taxon>Oryzinae</taxon>
        <taxon>Oryza</taxon>
    </lineage>
</organism>
<dbReference type="EnsemblPlants" id="OB02G24820.1">
    <property type="protein sequence ID" value="OB02G24820.1"/>
    <property type="gene ID" value="OB02G24820"/>
</dbReference>
<dbReference type="AlphaFoldDB" id="J3LCW5"/>
<keyword evidence="3" id="KW-1185">Reference proteome</keyword>
<keyword evidence="1" id="KW-0472">Membrane</keyword>
<evidence type="ECO:0000313" key="2">
    <source>
        <dbReference type="EnsemblPlants" id="OB02G24820.1"/>
    </source>
</evidence>
<evidence type="ECO:0000313" key="3">
    <source>
        <dbReference type="Proteomes" id="UP000006038"/>
    </source>
</evidence>
<dbReference type="Proteomes" id="UP000006038">
    <property type="component" value="Unassembled WGS sequence"/>
</dbReference>
<feature type="transmembrane region" description="Helical" evidence="1">
    <location>
        <begin position="6"/>
        <end position="26"/>
    </location>
</feature>
<keyword evidence="1" id="KW-0812">Transmembrane</keyword>
<keyword evidence="1" id="KW-1133">Transmembrane helix</keyword>
<proteinExistence type="predicted"/>
<dbReference type="Gramene" id="OB02G24820.1">
    <property type="protein sequence ID" value="OB02G24820.1"/>
    <property type="gene ID" value="OB02G24820"/>
</dbReference>
<accession>J3LCW5</accession>
<protein>
    <submittedName>
        <fullName evidence="2">Uncharacterized protein</fullName>
    </submittedName>
</protein>
<evidence type="ECO:0000256" key="1">
    <source>
        <dbReference type="SAM" id="Phobius"/>
    </source>
</evidence>
<name>J3LCW5_ORYBR</name>